<dbReference type="RefSeq" id="WP_106308006.1">
    <property type="nucleotide sequence ID" value="NZ_PVWO01000263.1"/>
</dbReference>
<comment type="caution">
    <text evidence="2">The sequence shown here is derived from an EMBL/GenBank/DDBJ whole genome shotgun (WGS) entry which is preliminary data.</text>
</comment>
<dbReference type="Proteomes" id="UP000238937">
    <property type="component" value="Unassembled WGS sequence"/>
</dbReference>
<evidence type="ECO:0000256" key="1">
    <source>
        <dbReference type="SAM" id="Phobius"/>
    </source>
</evidence>
<proteinExistence type="predicted"/>
<name>A0A2T1GAS1_9CYAN</name>
<dbReference type="OrthoDB" id="489556at2"/>
<dbReference type="InterPro" id="IPR008470">
    <property type="entry name" value="Uncharacterised_Ycf33"/>
</dbReference>
<keyword evidence="1" id="KW-0472">Membrane</keyword>
<evidence type="ECO:0000313" key="2">
    <source>
        <dbReference type="EMBL" id="PSB54386.1"/>
    </source>
</evidence>
<keyword evidence="1" id="KW-1133">Transmembrane helix</keyword>
<feature type="transmembrane region" description="Helical" evidence="1">
    <location>
        <begin position="12"/>
        <end position="32"/>
    </location>
</feature>
<organism evidence="2 3">
    <name type="scientific">Chamaesiphon polymorphus CCALA 037</name>
    <dbReference type="NCBI Taxonomy" id="2107692"/>
    <lineage>
        <taxon>Bacteria</taxon>
        <taxon>Bacillati</taxon>
        <taxon>Cyanobacteriota</taxon>
        <taxon>Cyanophyceae</taxon>
        <taxon>Gomontiellales</taxon>
        <taxon>Chamaesiphonaceae</taxon>
        <taxon>Chamaesiphon</taxon>
    </lineage>
</organism>
<gene>
    <name evidence="2" type="ORF">C7B77_18310</name>
</gene>
<keyword evidence="1" id="KW-0812">Transmembrane</keyword>
<keyword evidence="3" id="KW-1185">Reference proteome</keyword>
<dbReference type="Pfam" id="PF05421">
    <property type="entry name" value="DUF751"/>
    <property type="match status" value="1"/>
</dbReference>
<sequence length="69" mass="7687">MFGDFFDNIGRYPSYFVTIVLGIFFSAFGWLVPLWKRPVTAVALVGFVVGMIMVVILTLRAMLGLTPIT</sequence>
<feature type="transmembrane region" description="Helical" evidence="1">
    <location>
        <begin position="39"/>
        <end position="63"/>
    </location>
</feature>
<evidence type="ECO:0000313" key="3">
    <source>
        <dbReference type="Proteomes" id="UP000238937"/>
    </source>
</evidence>
<dbReference type="EMBL" id="PVWO01000263">
    <property type="protein sequence ID" value="PSB54386.1"/>
    <property type="molecule type" value="Genomic_DNA"/>
</dbReference>
<protein>
    <submittedName>
        <fullName evidence="2">DUF751 domain-containing protein</fullName>
    </submittedName>
</protein>
<dbReference type="AlphaFoldDB" id="A0A2T1GAS1"/>
<reference evidence="2 3" key="1">
    <citation type="submission" date="2018-03" db="EMBL/GenBank/DDBJ databases">
        <title>The ancient ancestry and fast evolution of plastids.</title>
        <authorList>
            <person name="Moore K.R."/>
            <person name="Magnabosco C."/>
            <person name="Momper L."/>
            <person name="Gold D.A."/>
            <person name="Bosak T."/>
            <person name="Fournier G.P."/>
        </authorList>
    </citation>
    <scope>NUCLEOTIDE SEQUENCE [LARGE SCALE GENOMIC DNA]</scope>
    <source>
        <strain evidence="2 3">CCALA 037</strain>
    </source>
</reference>
<accession>A0A2T1GAS1</accession>